<organism evidence="1">
    <name type="scientific">marine metagenome</name>
    <dbReference type="NCBI Taxonomy" id="408172"/>
    <lineage>
        <taxon>unclassified sequences</taxon>
        <taxon>metagenomes</taxon>
        <taxon>ecological metagenomes</taxon>
    </lineage>
</organism>
<proteinExistence type="predicted"/>
<gene>
    <name evidence="1" type="ORF">METZ01_LOCUS385660</name>
</gene>
<feature type="non-terminal residue" evidence="1">
    <location>
        <position position="1"/>
    </location>
</feature>
<dbReference type="AlphaFoldDB" id="A0A382UEW3"/>
<evidence type="ECO:0000313" key="1">
    <source>
        <dbReference type="EMBL" id="SVD32806.1"/>
    </source>
</evidence>
<protein>
    <submittedName>
        <fullName evidence="1">Uncharacterized protein</fullName>
    </submittedName>
</protein>
<name>A0A382UEW3_9ZZZZ</name>
<reference evidence="1" key="1">
    <citation type="submission" date="2018-05" db="EMBL/GenBank/DDBJ databases">
        <authorList>
            <person name="Lanie J.A."/>
            <person name="Ng W.-L."/>
            <person name="Kazmierczak K.M."/>
            <person name="Andrzejewski T.M."/>
            <person name="Davidsen T.M."/>
            <person name="Wayne K.J."/>
            <person name="Tettelin H."/>
            <person name="Glass J.I."/>
            <person name="Rusch D."/>
            <person name="Podicherti R."/>
            <person name="Tsui H.-C.T."/>
            <person name="Winkler M.E."/>
        </authorList>
    </citation>
    <scope>NUCLEOTIDE SEQUENCE</scope>
</reference>
<sequence>VTTRVKPNVILAINSLNLVTEANNAIPATESGARASGPWAETLTLKPRSPLKNALVIW</sequence>
<dbReference type="EMBL" id="UINC01143719">
    <property type="protein sequence ID" value="SVD32806.1"/>
    <property type="molecule type" value="Genomic_DNA"/>
</dbReference>
<accession>A0A382UEW3</accession>